<proteinExistence type="predicted"/>
<dbReference type="Proteomes" id="UP000221961">
    <property type="component" value="Chromosome"/>
</dbReference>
<dbReference type="InterPro" id="IPR009553">
    <property type="entry name" value="DUF1173"/>
</dbReference>
<evidence type="ECO:0000313" key="3">
    <source>
        <dbReference type="Proteomes" id="UP000221961"/>
    </source>
</evidence>
<evidence type="ECO:0008006" key="4">
    <source>
        <dbReference type="Google" id="ProtNLM"/>
    </source>
</evidence>
<evidence type="ECO:0000313" key="2">
    <source>
        <dbReference type="EMBL" id="ATL69879.1"/>
    </source>
</evidence>
<reference evidence="2 3" key="1">
    <citation type="submission" date="2017-10" db="EMBL/GenBank/DDBJ databases">
        <title>Comparative genomics between pathogenic Norcardia.</title>
        <authorList>
            <person name="Zeng L."/>
        </authorList>
    </citation>
    <scope>NUCLEOTIDE SEQUENCE [LARGE SCALE GENOMIC DNA]</scope>
    <source>
        <strain evidence="2 3">NC_YFY_NT001</strain>
    </source>
</reference>
<dbReference type="RefSeq" id="WP_098696884.1">
    <property type="nucleotide sequence ID" value="NZ_CP023778.1"/>
</dbReference>
<dbReference type="Pfam" id="PF06666">
    <property type="entry name" value="DUF1173"/>
    <property type="match status" value="1"/>
</dbReference>
<evidence type="ECO:0000256" key="1">
    <source>
        <dbReference type="SAM" id="MobiDB-lite"/>
    </source>
</evidence>
<sequence>MYVINGQPIGSDHGNTQAVLAAAHATGTRPRCTCQGGDGGDMYIAKVSGRYLIKRMPGTGSTHDPMCTSYAPPPEVSGLAHLLGKAVKEQPETTRITLGFPLTHHRRRVATAAAATEVDDSGGDPTKLTLRGLLHLLWDDAGFTRWTPGMLGKRNWATIRKYLLRAAEDKTTNRTPLVNRLWIPETFNSERKAEIIARRTVTLSHITGNRSHRRLMIAVGEIKRITPTTTGAALLFKHVPDLPLHLANETYTRMVARFDTELSLRADNPDTHLIGILTFGESDKGTTDVEQIAVMTVTQHWIPVTTPTEKHLVDRLTDDQRQFVKSLRYNHGPDTPMAALTLIDTSPVTACYIIGTDDSDLLRSGIDSLISTSQLDSWIFDAANETPPPAVARRDRRSHDEPDQPTLDIELPDPPEGNHGDE</sequence>
<gene>
    <name evidence="2" type="ORF">CRH09_30605</name>
</gene>
<dbReference type="EMBL" id="CP023778">
    <property type="protein sequence ID" value="ATL69879.1"/>
    <property type="molecule type" value="Genomic_DNA"/>
</dbReference>
<accession>A0A291RRJ6</accession>
<name>A0A291RRJ6_9NOCA</name>
<protein>
    <recommendedName>
        <fullName evidence="4">DUF1173 family protein</fullName>
    </recommendedName>
</protein>
<feature type="region of interest" description="Disordered" evidence="1">
    <location>
        <begin position="384"/>
        <end position="422"/>
    </location>
</feature>
<organism evidence="2 3">
    <name type="scientific">Nocardia terpenica</name>
    <dbReference type="NCBI Taxonomy" id="455432"/>
    <lineage>
        <taxon>Bacteria</taxon>
        <taxon>Bacillati</taxon>
        <taxon>Actinomycetota</taxon>
        <taxon>Actinomycetes</taxon>
        <taxon>Mycobacteriales</taxon>
        <taxon>Nocardiaceae</taxon>
        <taxon>Nocardia</taxon>
    </lineage>
</organism>
<dbReference type="AlphaFoldDB" id="A0A291RRJ6"/>
<dbReference type="KEGG" id="ntp:CRH09_30605"/>
<dbReference type="GeneID" id="88361636"/>